<proteinExistence type="predicted"/>
<feature type="compositionally biased region" description="Basic residues" evidence="1">
    <location>
        <begin position="162"/>
        <end position="172"/>
    </location>
</feature>
<dbReference type="EMBL" id="CP001966">
    <property type="protein sequence ID" value="ADG77817.1"/>
    <property type="molecule type" value="Genomic_DNA"/>
</dbReference>
<evidence type="ECO:0000313" key="3">
    <source>
        <dbReference type="Proteomes" id="UP000001213"/>
    </source>
</evidence>
<name>D5UW10_TSUPD</name>
<reference evidence="2 3" key="2">
    <citation type="journal article" date="2011" name="Stand. Genomic Sci.">
        <title>Complete genome sequence of Tsukamurella paurometabola type strain (no. 33).</title>
        <authorList>
            <person name="Munk A.C."/>
            <person name="Lapidus A."/>
            <person name="Lucas S."/>
            <person name="Nolan M."/>
            <person name="Tice H."/>
            <person name="Cheng J.F."/>
            <person name="Del Rio T.G."/>
            <person name="Goodwin L."/>
            <person name="Pitluck S."/>
            <person name="Liolios K."/>
            <person name="Huntemann M."/>
            <person name="Ivanova N."/>
            <person name="Mavromatis K."/>
            <person name="Mikhailova N."/>
            <person name="Pati A."/>
            <person name="Chen A."/>
            <person name="Palaniappan K."/>
            <person name="Tapia R."/>
            <person name="Han C."/>
            <person name="Land M."/>
            <person name="Hauser L."/>
            <person name="Chang Y.J."/>
            <person name="Jeffries C.D."/>
            <person name="Brettin T."/>
            <person name="Yasawong M."/>
            <person name="Brambilla E.M."/>
            <person name="Rohde M."/>
            <person name="Sikorski J."/>
            <person name="Goker M."/>
            <person name="Detter J.C."/>
            <person name="Woyke T."/>
            <person name="Bristow J."/>
            <person name="Eisen J.A."/>
            <person name="Markowitz V."/>
            <person name="Hugenholtz P."/>
            <person name="Kyrpides N.C."/>
            <person name="Klenk H.P."/>
        </authorList>
    </citation>
    <scope>NUCLEOTIDE SEQUENCE [LARGE SCALE GENOMIC DNA]</scope>
    <source>
        <strain evidence="3">ATCC 8368 / DSM 20162 / CCUG 35730 / CIP 100753 / JCM 10117 / KCTC 9821 / NBRC 16120 / NCIMB 702349 / NCTC 13040</strain>
    </source>
</reference>
<reference evidence="3" key="1">
    <citation type="submission" date="2010-03" db="EMBL/GenBank/DDBJ databases">
        <title>The complete chromosome of Tsukamurella paurometabola DSM 20162.</title>
        <authorList>
            <consortium name="US DOE Joint Genome Institute (JGI-PGF)"/>
            <person name="Lucas S."/>
            <person name="Copeland A."/>
            <person name="Lapidus A."/>
            <person name="Glavina del Rio T."/>
            <person name="Dalin E."/>
            <person name="Tice H."/>
            <person name="Bruce D."/>
            <person name="Goodwin L."/>
            <person name="Pitluck S."/>
            <person name="Kyrpides N."/>
            <person name="Mavromatis K."/>
            <person name="Ivanova N."/>
            <person name="Mikhailova N."/>
            <person name="Munk A.C."/>
            <person name="Brettin T."/>
            <person name="Detter J.C."/>
            <person name="Tapia R."/>
            <person name="Han C."/>
            <person name="Larimer F."/>
            <person name="Land M."/>
            <person name="Hauser L."/>
            <person name="Markowitz V."/>
            <person name="Cheng J.-F."/>
            <person name="Hugenholtz P."/>
            <person name="Woyke T."/>
            <person name="Wu D."/>
            <person name="Jando M."/>
            <person name="Brambilla E."/>
            <person name="Klenk H.-P."/>
            <person name="Eisen J.A."/>
        </authorList>
    </citation>
    <scope>NUCLEOTIDE SEQUENCE [LARGE SCALE GENOMIC DNA]</scope>
    <source>
        <strain evidence="3">ATCC 8368 / DSM 20162 / CCUG 35730 / CIP 100753 / JCM 10117 / KCTC 9821 / NBRC 16120 / NCIMB 702349 / NCTC 13040</strain>
    </source>
</reference>
<organism evidence="2 3">
    <name type="scientific">Tsukamurella paurometabola (strain ATCC 8368 / DSM 20162 / CCUG 35730 / CIP 100753 / JCM 10117 / KCTC 9821 / NBRC 16120 / NCIMB 702349 / NCTC 13040)</name>
    <name type="common">Corynebacterium paurometabolum</name>
    <dbReference type="NCBI Taxonomy" id="521096"/>
    <lineage>
        <taxon>Bacteria</taxon>
        <taxon>Bacillati</taxon>
        <taxon>Actinomycetota</taxon>
        <taxon>Actinomycetes</taxon>
        <taxon>Mycobacteriales</taxon>
        <taxon>Tsukamurellaceae</taxon>
        <taxon>Tsukamurella</taxon>
    </lineage>
</organism>
<feature type="region of interest" description="Disordered" evidence="1">
    <location>
        <begin position="109"/>
        <end position="128"/>
    </location>
</feature>
<keyword evidence="3" id="KW-1185">Reference proteome</keyword>
<evidence type="ECO:0000256" key="1">
    <source>
        <dbReference type="SAM" id="MobiDB-lite"/>
    </source>
</evidence>
<feature type="region of interest" description="Disordered" evidence="1">
    <location>
        <begin position="138"/>
        <end position="180"/>
    </location>
</feature>
<dbReference type="Pfam" id="PF12005">
    <property type="entry name" value="DUF3499"/>
    <property type="match status" value="1"/>
</dbReference>
<dbReference type="eggNOG" id="ENOG5032RR4">
    <property type="taxonomic scope" value="Bacteria"/>
</dbReference>
<evidence type="ECO:0008006" key="4">
    <source>
        <dbReference type="Google" id="ProtNLM"/>
    </source>
</evidence>
<accession>D5UW10</accession>
<dbReference type="InterPro" id="IPR021888">
    <property type="entry name" value="DUF3499"/>
</dbReference>
<feature type="compositionally biased region" description="Low complexity" evidence="1">
    <location>
        <begin position="118"/>
        <end position="128"/>
    </location>
</feature>
<protein>
    <recommendedName>
        <fullName evidence="4">DUF3499 domain-containing protein</fullName>
    </recommendedName>
</protein>
<sequence>MSRRPAPATGVNLLLVNPVRQCCRPGCRNHAVATLTFDYRQSIAVLGPLGTTSEPHSWDLCDFHASRMTAPRGWEMLRNLPAYSAASVGGAALDDDLTALADTVREGAPGLARERGPRPVVDVPGGDVPARSLPPIGAMRPVHDGMSQVPPAGQGSAGAPKHAARPGRRGHLRVLPDPVD</sequence>
<evidence type="ECO:0000313" key="2">
    <source>
        <dbReference type="EMBL" id="ADG77817.1"/>
    </source>
</evidence>
<dbReference type="KEGG" id="tpr:Tpau_1186"/>
<dbReference type="HOGENOM" id="CLU_095649_1_0_11"/>
<dbReference type="AlphaFoldDB" id="D5UW10"/>
<dbReference type="Proteomes" id="UP000001213">
    <property type="component" value="Chromosome"/>
</dbReference>
<gene>
    <name evidence="2" type="ordered locus">Tpau_1186</name>
</gene>
<dbReference type="STRING" id="521096.Tpau_1186"/>